<proteinExistence type="predicted"/>
<comment type="catalytic activity">
    <reaction evidence="5">
        <text>a 2'-deoxyadenosine in DNA + S-adenosyl-L-methionine = an N(6)-methyl-2'-deoxyadenosine in DNA + S-adenosyl-L-homocysteine + H(+)</text>
        <dbReference type="Rhea" id="RHEA:15197"/>
        <dbReference type="Rhea" id="RHEA-COMP:12418"/>
        <dbReference type="Rhea" id="RHEA-COMP:12419"/>
        <dbReference type="ChEBI" id="CHEBI:15378"/>
        <dbReference type="ChEBI" id="CHEBI:57856"/>
        <dbReference type="ChEBI" id="CHEBI:59789"/>
        <dbReference type="ChEBI" id="CHEBI:90615"/>
        <dbReference type="ChEBI" id="CHEBI:90616"/>
        <dbReference type="EC" id="2.1.1.72"/>
    </reaction>
</comment>
<evidence type="ECO:0000256" key="5">
    <source>
        <dbReference type="ARBA" id="ARBA00047942"/>
    </source>
</evidence>
<dbReference type="InterPro" id="IPR002052">
    <property type="entry name" value="DNA_methylase_N6_adenine_CS"/>
</dbReference>
<keyword evidence="7" id="KW-1185">Reference proteome</keyword>
<dbReference type="GO" id="GO:0009307">
    <property type="term" value="P:DNA restriction-modification system"/>
    <property type="evidence" value="ECO:0007669"/>
    <property type="project" value="InterPro"/>
</dbReference>
<dbReference type="EC" id="2.1.1.72" evidence="1"/>
<dbReference type="EMBL" id="CP032829">
    <property type="protein sequence ID" value="AYJ86386.1"/>
    <property type="molecule type" value="Genomic_DNA"/>
</dbReference>
<dbReference type="SUPFAM" id="SSF53335">
    <property type="entry name" value="S-adenosyl-L-methionine-dependent methyltransferases"/>
    <property type="match status" value="1"/>
</dbReference>
<dbReference type="PRINTS" id="PR00505">
    <property type="entry name" value="D12N6MTFRASE"/>
</dbReference>
<keyword evidence="2 6" id="KW-0489">Methyltransferase</keyword>
<reference evidence="6 7" key="1">
    <citation type="submission" date="2018-09" db="EMBL/GenBank/DDBJ databases">
        <title>Sphingomonas peninsula sp. nov., isolated from fildes peninsula, Antarctic soil.</title>
        <authorList>
            <person name="Yingchao G."/>
        </authorList>
    </citation>
    <scope>NUCLEOTIDE SEQUENCE [LARGE SCALE GENOMIC DNA]</scope>
    <source>
        <strain evidence="6 7">YZ-8</strain>
    </source>
</reference>
<dbReference type="InterPro" id="IPR029063">
    <property type="entry name" value="SAM-dependent_MTases_sf"/>
</dbReference>
<dbReference type="PROSITE" id="PS00092">
    <property type="entry name" value="N6_MTASE"/>
    <property type="match status" value="1"/>
</dbReference>
<accession>A0A494TKN7</accession>
<evidence type="ECO:0000256" key="1">
    <source>
        <dbReference type="ARBA" id="ARBA00011900"/>
    </source>
</evidence>
<evidence type="ECO:0000256" key="2">
    <source>
        <dbReference type="ARBA" id="ARBA00022603"/>
    </source>
</evidence>
<protein>
    <recommendedName>
        <fullName evidence="1">site-specific DNA-methyltransferase (adenine-specific)</fullName>
        <ecNumber evidence="1">2.1.1.72</ecNumber>
    </recommendedName>
</protein>
<dbReference type="AlphaFoldDB" id="A0A494TKN7"/>
<dbReference type="RefSeq" id="WP_121153011.1">
    <property type="nucleotide sequence ID" value="NZ_CP032829.1"/>
</dbReference>
<organism evidence="6 7">
    <name type="scientific">Sphingomonas paeninsulae</name>
    <dbReference type="NCBI Taxonomy" id="2319844"/>
    <lineage>
        <taxon>Bacteria</taxon>
        <taxon>Pseudomonadati</taxon>
        <taxon>Pseudomonadota</taxon>
        <taxon>Alphaproteobacteria</taxon>
        <taxon>Sphingomonadales</taxon>
        <taxon>Sphingomonadaceae</taxon>
        <taxon>Sphingomonas</taxon>
    </lineage>
</organism>
<evidence type="ECO:0000313" key="6">
    <source>
        <dbReference type="EMBL" id="AYJ86386.1"/>
    </source>
</evidence>
<evidence type="ECO:0000256" key="3">
    <source>
        <dbReference type="ARBA" id="ARBA00022679"/>
    </source>
</evidence>
<dbReference type="REBASE" id="275536">
    <property type="entry name" value="M.SspYZ8ORF10955P"/>
</dbReference>
<dbReference type="GO" id="GO:0032259">
    <property type="term" value="P:methylation"/>
    <property type="evidence" value="ECO:0007669"/>
    <property type="project" value="UniProtKB-KW"/>
</dbReference>
<dbReference type="Pfam" id="PF02086">
    <property type="entry name" value="MethyltransfD12"/>
    <property type="match status" value="1"/>
</dbReference>
<name>A0A494TKN7_SPHPE</name>
<evidence type="ECO:0000313" key="7">
    <source>
        <dbReference type="Proteomes" id="UP000276254"/>
    </source>
</evidence>
<keyword evidence="4" id="KW-0949">S-adenosyl-L-methionine</keyword>
<evidence type="ECO:0000256" key="4">
    <source>
        <dbReference type="ARBA" id="ARBA00022691"/>
    </source>
</evidence>
<dbReference type="Proteomes" id="UP000276254">
    <property type="component" value="Chromosome"/>
</dbReference>
<dbReference type="InterPro" id="IPR012327">
    <property type="entry name" value="MeTrfase_D12"/>
</dbReference>
<keyword evidence="3 6" id="KW-0808">Transferase</keyword>
<sequence>MTFRYIGSKARLTQPLSVAIRPFLKDGGRFVDAFAGTGSVASAAADEGWPVWVNDALTSAMVMSHARLLSASETQFKPLGGYEAAVEDLNGLAPVDGYFHATYSPASSRSEGGGIARMYLSEPNACRLDAIRDRIADWRLAGMIDQNEEALLLGDLIGAVNRVANIAGTYGCFMSRWQPNALRDLAMTPRLLRTQPVDWKATTGNAEGLKVGKDDLVYLDPPYTKRQYASYYHILESIVLDDKPEVQGVSGLRPWHAKASVFCYKRKALQALIDTVTGYTCGQVILSYSSEGHVDLDDLLTALDLTGDVACTDIDGIGRYRPNRTASSRGDTVTEYVITYRAHRAAARATRQDATTTMQELRA</sequence>
<dbReference type="OrthoDB" id="9805629at2"/>
<dbReference type="GO" id="GO:0003676">
    <property type="term" value="F:nucleic acid binding"/>
    <property type="evidence" value="ECO:0007669"/>
    <property type="project" value="InterPro"/>
</dbReference>
<dbReference type="GO" id="GO:0009007">
    <property type="term" value="F:site-specific DNA-methyltransferase (adenine-specific) activity"/>
    <property type="evidence" value="ECO:0007669"/>
    <property type="project" value="UniProtKB-EC"/>
</dbReference>
<dbReference type="KEGG" id="spha:D3Y57_10955"/>
<gene>
    <name evidence="6" type="ORF">D3Y57_10955</name>
</gene>